<name>A0A401G0V3_9BACT</name>
<dbReference type="CDD" id="cd00009">
    <property type="entry name" value="AAA"/>
    <property type="match status" value="1"/>
</dbReference>
<dbReference type="PANTHER" id="PTHR32039">
    <property type="entry name" value="MAGNESIUM-CHELATASE SUBUNIT CHLI"/>
    <property type="match status" value="1"/>
</dbReference>
<keyword evidence="5" id="KW-0378">Hydrolase</keyword>
<proteinExistence type="inferred from homology"/>
<evidence type="ECO:0000256" key="1">
    <source>
        <dbReference type="ARBA" id="ARBA00006354"/>
    </source>
</evidence>
<dbReference type="InterPro" id="IPR003593">
    <property type="entry name" value="AAA+_ATPase"/>
</dbReference>
<dbReference type="GO" id="GO:0006508">
    <property type="term" value="P:proteolysis"/>
    <property type="evidence" value="ECO:0007669"/>
    <property type="project" value="UniProtKB-KW"/>
</dbReference>
<evidence type="ECO:0000256" key="2">
    <source>
        <dbReference type="ARBA" id="ARBA00022741"/>
    </source>
</evidence>
<comment type="caution">
    <text evidence="5">The sequence shown here is derived from an EMBL/GenBank/DDBJ whole genome shotgun (WGS) entry which is preliminary data.</text>
</comment>
<dbReference type="EMBL" id="BEXT01000001">
    <property type="protein sequence ID" value="GBC62852.1"/>
    <property type="molecule type" value="Genomic_DNA"/>
</dbReference>
<dbReference type="Gene3D" id="3.30.230.10">
    <property type="match status" value="1"/>
</dbReference>
<comment type="similarity">
    <text evidence="1">Belongs to the Mg-chelatase subunits D/I family. ComM subfamily.</text>
</comment>
<evidence type="ECO:0000313" key="6">
    <source>
        <dbReference type="Proteomes" id="UP000288096"/>
    </source>
</evidence>
<keyword evidence="6" id="KW-1185">Reference proteome</keyword>
<dbReference type="SUPFAM" id="SSF54211">
    <property type="entry name" value="Ribosomal protein S5 domain 2-like"/>
    <property type="match status" value="1"/>
</dbReference>
<dbReference type="InterPro" id="IPR045006">
    <property type="entry name" value="CHLI-like"/>
</dbReference>
<dbReference type="Proteomes" id="UP000288096">
    <property type="component" value="Unassembled WGS sequence"/>
</dbReference>
<dbReference type="Pfam" id="PF13541">
    <property type="entry name" value="ChlI"/>
    <property type="match status" value="1"/>
</dbReference>
<evidence type="ECO:0000259" key="4">
    <source>
        <dbReference type="SMART" id="SM00382"/>
    </source>
</evidence>
<dbReference type="AlphaFoldDB" id="A0A401G0V3"/>
<dbReference type="SMART" id="SM00382">
    <property type="entry name" value="AAA"/>
    <property type="match status" value="1"/>
</dbReference>
<keyword evidence="5" id="KW-0645">Protease</keyword>
<dbReference type="InterPro" id="IPR000523">
    <property type="entry name" value="Mg_chelatse_chII-like_cat_dom"/>
</dbReference>
<dbReference type="RefSeq" id="WP_124329992.1">
    <property type="nucleotide sequence ID" value="NZ_BEXT01000001.1"/>
</dbReference>
<reference evidence="6" key="1">
    <citation type="submission" date="2017-11" db="EMBL/GenBank/DDBJ databases">
        <authorList>
            <person name="Watanabe M."/>
            <person name="Kojima H."/>
        </authorList>
    </citation>
    <scope>NUCLEOTIDE SEQUENCE [LARGE SCALE GENOMIC DNA]</scope>
    <source>
        <strain evidence="6">Tokyo 01</strain>
    </source>
</reference>
<dbReference type="InterPro" id="IPR001208">
    <property type="entry name" value="MCM_dom"/>
</dbReference>
<accession>A0A401G0V3</accession>
<dbReference type="GO" id="GO:0008233">
    <property type="term" value="F:peptidase activity"/>
    <property type="evidence" value="ECO:0007669"/>
    <property type="project" value="UniProtKB-KW"/>
</dbReference>
<evidence type="ECO:0000313" key="5">
    <source>
        <dbReference type="EMBL" id="GBC62852.1"/>
    </source>
</evidence>
<dbReference type="Gene3D" id="3.40.50.300">
    <property type="entry name" value="P-loop containing nucleotide triphosphate hydrolases"/>
    <property type="match status" value="1"/>
</dbReference>
<sequence>MLAKILSSAVIGIDAYLVEVEVDISPGLPFFTTVGLPEASVKESRERVKTAITNSGYYLPDDRITVNLAPANIKKEGTGFDLPMALGILAATGLISQELISRYLIMGELSLDGRVKPVNGSLPMAIAAKQAGYAGILVPEENGREASVVEGISVLPVKSLAQTIDFFRGLARITPAQADLTRLFAPERTGEADFAEVMGQEHVKRALEVAAAGGHNLIMIGPPGSGKTMLARRIPSILPPMNFEEAIETTKIFSVIGMLGRHQALITQRPFRSPHHTISDAGLIGGGHIPRPGEVSLAHNGVLFLDELPEFKKHVLEVLRQPLEDKQVTISRATMTLTYPSGFMLIAAMNPCPCGYFSDPKHECHCTPQQISKYRSRISGPLLDRIDIHVEVPAVPYKELMGKVSGEPSAAIRERVSAARAIQSERFRRVNIYCNAQMGNRHIRRHCELDDASLGLLETAVDKLGLSARAYNRILKIARTVADLDGQERVQVQHISEAVQYRSLDRGKGLI</sequence>
<keyword evidence="2" id="KW-0547">Nucleotide-binding</keyword>
<dbReference type="GO" id="GO:0003677">
    <property type="term" value="F:DNA binding"/>
    <property type="evidence" value="ECO:0007669"/>
    <property type="project" value="InterPro"/>
</dbReference>
<dbReference type="Pfam" id="PF01078">
    <property type="entry name" value="Mg_chelatase"/>
    <property type="match status" value="1"/>
</dbReference>
<dbReference type="PRINTS" id="PR01657">
    <property type="entry name" value="MCMFAMILY"/>
</dbReference>
<evidence type="ECO:0000256" key="3">
    <source>
        <dbReference type="ARBA" id="ARBA00022840"/>
    </source>
</evidence>
<dbReference type="GO" id="GO:0005524">
    <property type="term" value="F:ATP binding"/>
    <property type="evidence" value="ECO:0007669"/>
    <property type="project" value="UniProtKB-KW"/>
</dbReference>
<gene>
    <name evidence="5" type="ORF">DENIS_3836</name>
</gene>
<protein>
    <submittedName>
        <fullName evidence="5">ATP-dependent protease</fullName>
    </submittedName>
</protein>
<dbReference type="SUPFAM" id="SSF52540">
    <property type="entry name" value="P-loop containing nucleoside triphosphate hydrolases"/>
    <property type="match status" value="1"/>
</dbReference>
<dbReference type="InterPro" id="IPR027417">
    <property type="entry name" value="P-loop_NTPase"/>
</dbReference>
<dbReference type="InterPro" id="IPR025158">
    <property type="entry name" value="Mg_chelat-rel_C"/>
</dbReference>
<dbReference type="InterPro" id="IPR004482">
    <property type="entry name" value="Mg_chelat-rel"/>
</dbReference>
<dbReference type="NCBIfam" id="TIGR00368">
    <property type="entry name" value="YifB family Mg chelatase-like AAA ATPase"/>
    <property type="match status" value="1"/>
</dbReference>
<organism evidence="5 6">
    <name type="scientific">Desulfonema ishimotonii</name>
    <dbReference type="NCBI Taxonomy" id="45657"/>
    <lineage>
        <taxon>Bacteria</taxon>
        <taxon>Pseudomonadati</taxon>
        <taxon>Thermodesulfobacteriota</taxon>
        <taxon>Desulfobacteria</taxon>
        <taxon>Desulfobacterales</taxon>
        <taxon>Desulfococcaceae</taxon>
        <taxon>Desulfonema</taxon>
    </lineage>
</organism>
<dbReference type="PANTHER" id="PTHR32039:SF7">
    <property type="entry name" value="COMPETENCE PROTEIN COMM"/>
    <property type="match status" value="1"/>
</dbReference>
<dbReference type="Pfam" id="PF13335">
    <property type="entry name" value="Mg_chelatase_C"/>
    <property type="match status" value="1"/>
</dbReference>
<dbReference type="InterPro" id="IPR014721">
    <property type="entry name" value="Ribsml_uS5_D2-typ_fold_subgr"/>
</dbReference>
<reference evidence="6" key="2">
    <citation type="submission" date="2019-01" db="EMBL/GenBank/DDBJ databases">
        <title>Genome sequence of Desulfonema ishimotonii strain Tokyo 01.</title>
        <authorList>
            <person name="Fukui M."/>
        </authorList>
    </citation>
    <scope>NUCLEOTIDE SEQUENCE [LARGE SCALE GENOMIC DNA]</scope>
    <source>
        <strain evidence="6">Tokyo 01</strain>
    </source>
</reference>
<dbReference type="InterPro" id="IPR020568">
    <property type="entry name" value="Ribosomal_Su5_D2-typ_SF"/>
</dbReference>
<keyword evidence="3" id="KW-0067">ATP-binding</keyword>
<feature type="domain" description="AAA+ ATPase" evidence="4">
    <location>
        <begin position="213"/>
        <end position="396"/>
    </location>
</feature>
<dbReference type="OrthoDB" id="9813147at2"/>